<dbReference type="GO" id="GO:0051119">
    <property type="term" value="F:sugar transmembrane transporter activity"/>
    <property type="evidence" value="ECO:0007669"/>
    <property type="project" value="InterPro"/>
</dbReference>
<comment type="function">
    <text evidence="10">Mediates both low-affinity uptake and efflux of sugar across the plasma membrane.</text>
</comment>
<comment type="similarity">
    <text evidence="2">Belongs to the SWEET sugar transporter family.</text>
</comment>
<proteinExistence type="inferred from homology"/>
<sequence length="131" mass="15301">MSSLGLRITGIVGNIISVELFLLPLPTMYKIYSQRDVEEFPPFPHLATLLNCAVWLLYTMTIADVNMFGVAMQFLYIVIFITYGPRQLKVICFFKSKIQPLWENMERSGATAERIFGERRWEHKVHQKRTE</sequence>
<comment type="caution">
    <text evidence="13">The sequence shown here is derived from an EMBL/GenBank/DDBJ whole genome shotgun (WGS) entry which is preliminary data.</text>
</comment>
<accession>A0A9D5D680</accession>
<dbReference type="PANTHER" id="PTHR10791:SF30">
    <property type="entry name" value="SUGAR TRANSPORTER SWEET1"/>
    <property type="match status" value="1"/>
</dbReference>
<evidence type="ECO:0000256" key="11">
    <source>
        <dbReference type="ARBA" id="ARBA00038715"/>
    </source>
</evidence>
<keyword evidence="14" id="KW-1185">Reference proteome</keyword>
<evidence type="ECO:0000256" key="8">
    <source>
        <dbReference type="ARBA" id="ARBA00022989"/>
    </source>
</evidence>
<comment type="subcellular location">
    <subcellularLocation>
        <location evidence="1">Cell membrane</location>
        <topology evidence="1">Multi-pass membrane protein</topology>
    </subcellularLocation>
</comment>
<evidence type="ECO:0000256" key="4">
    <source>
        <dbReference type="ARBA" id="ARBA00022475"/>
    </source>
</evidence>
<organism evidence="13 14">
    <name type="scientific">Dioscorea zingiberensis</name>
    <dbReference type="NCBI Taxonomy" id="325984"/>
    <lineage>
        <taxon>Eukaryota</taxon>
        <taxon>Viridiplantae</taxon>
        <taxon>Streptophyta</taxon>
        <taxon>Embryophyta</taxon>
        <taxon>Tracheophyta</taxon>
        <taxon>Spermatophyta</taxon>
        <taxon>Magnoliopsida</taxon>
        <taxon>Liliopsida</taxon>
        <taxon>Dioscoreales</taxon>
        <taxon>Dioscoreaceae</taxon>
        <taxon>Dioscorea</taxon>
    </lineage>
</organism>
<reference evidence="13" key="1">
    <citation type="submission" date="2021-03" db="EMBL/GenBank/DDBJ databases">
        <authorList>
            <person name="Li Z."/>
            <person name="Yang C."/>
        </authorList>
    </citation>
    <scope>NUCLEOTIDE SEQUENCE</scope>
    <source>
        <strain evidence="13">Dzin_1.0</strain>
        <tissue evidence="13">Leaf</tissue>
    </source>
</reference>
<gene>
    <name evidence="13" type="ORF">J5N97_004214</name>
</gene>
<feature type="transmembrane region" description="Helical" evidence="12">
    <location>
        <begin position="6"/>
        <end position="23"/>
    </location>
</feature>
<keyword evidence="9 12" id="KW-0472">Membrane</keyword>
<keyword evidence="5" id="KW-0762">Sugar transport</keyword>
<keyword evidence="4" id="KW-1003">Cell membrane</keyword>
<dbReference type="InterPro" id="IPR047664">
    <property type="entry name" value="SWEET"/>
</dbReference>
<evidence type="ECO:0000256" key="6">
    <source>
        <dbReference type="ARBA" id="ARBA00022692"/>
    </source>
</evidence>
<dbReference type="PANTHER" id="PTHR10791">
    <property type="entry name" value="RAG1-ACTIVATING PROTEIN 1"/>
    <property type="match status" value="1"/>
</dbReference>
<dbReference type="InterPro" id="IPR004316">
    <property type="entry name" value="SWEET_rpt"/>
</dbReference>
<evidence type="ECO:0000256" key="3">
    <source>
        <dbReference type="ARBA" id="ARBA00022448"/>
    </source>
</evidence>
<keyword evidence="8 12" id="KW-1133">Transmembrane helix</keyword>
<evidence type="ECO:0000256" key="10">
    <source>
        <dbReference type="ARBA" id="ARBA00037238"/>
    </source>
</evidence>
<reference evidence="13" key="2">
    <citation type="journal article" date="2022" name="Hortic Res">
        <title>The genome of Dioscorea zingiberensis sheds light on the biosynthesis, origin and evolution of the medicinally important diosgenin saponins.</title>
        <authorList>
            <person name="Li Y."/>
            <person name="Tan C."/>
            <person name="Li Z."/>
            <person name="Guo J."/>
            <person name="Li S."/>
            <person name="Chen X."/>
            <person name="Wang C."/>
            <person name="Dai X."/>
            <person name="Yang H."/>
            <person name="Song W."/>
            <person name="Hou L."/>
            <person name="Xu J."/>
            <person name="Tong Z."/>
            <person name="Xu A."/>
            <person name="Yuan X."/>
            <person name="Wang W."/>
            <person name="Yang Q."/>
            <person name="Chen L."/>
            <person name="Sun Z."/>
            <person name="Wang K."/>
            <person name="Pan B."/>
            <person name="Chen J."/>
            <person name="Bao Y."/>
            <person name="Liu F."/>
            <person name="Qi X."/>
            <person name="Gang D.R."/>
            <person name="Wen J."/>
            <person name="Li J."/>
        </authorList>
    </citation>
    <scope>NUCLEOTIDE SEQUENCE</scope>
    <source>
        <strain evidence="13">Dzin_1.0</strain>
    </source>
</reference>
<dbReference type="Pfam" id="PF03083">
    <property type="entry name" value="MtN3_slv"/>
    <property type="match status" value="1"/>
</dbReference>
<evidence type="ECO:0000256" key="5">
    <source>
        <dbReference type="ARBA" id="ARBA00022597"/>
    </source>
</evidence>
<feature type="transmembrane region" description="Helical" evidence="12">
    <location>
        <begin position="67"/>
        <end position="85"/>
    </location>
</feature>
<keyword evidence="6 12" id="KW-0812">Transmembrane</keyword>
<evidence type="ECO:0000313" key="14">
    <source>
        <dbReference type="Proteomes" id="UP001085076"/>
    </source>
</evidence>
<evidence type="ECO:0000313" key="13">
    <source>
        <dbReference type="EMBL" id="KAJ0985858.1"/>
    </source>
</evidence>
<name>A0A9D5D680_9LILI</name>
<dbReference type="OrthoDB" id="409725at2759"/>
<evidence type="ECO:0000256" key="12">
    <source>
        <dbReference type="SAM" id="Phobius"/>
    </source>
</evidence>
<dbReference type="AlphaFoldDB" id="A0A9D5D680"/>
<evidence type="ECO:0000256" key="7">
    <source>
        <dbReference type="ARBA" id="ARBA00022737"/>
    </source>
</evidence>
<dbReference type="EMBL" id="JAGGNH010000001">
    <property type="protein sequence ID" value="KAJ0985858.1"/>
    <property type="molecule type" value="Genomic_DNA"/>
</dbReference>
<dbReference type="Proteomes" id="UP001085076">
    <property type="component" value="Miscellaneous, Linkage group lg01"/>
</dbReference>
<protein>
    <submittedName>
        <fullName evidence="13">Uncharacterized protein</fullName>
    </submittedName>
</protein>
<evidence type="ECO:0000256" key="2">
    <source>
        <dbReference type="ARBA" id="ARBA00007809"/>
    </source>
</evidence>
<dbReference type="Gene3D" id="1.20.1280.290">
    <property type="match status" value="1"/>
</dbReference>
<keyword evidence="7" id="KW-0677">Repeat</keyword>
<comment type="subunit">
    <text evidence="11">Forms homooligomers and/or heterooligomers.</text>
</comment>
<evidence type="ECO:0000256" key="1">
    <source>
        <dbReference type="ARBA" id="ARBA00004651"/>
    </source>
</evidence>
<dbReference type="GO" id="GO:0005886">
    <property type="term" value="C:plasma membrane"/>
    <property type="evidence" value="ECO:0007669"/>
    <property type="project" value="UniProtKB-SubCell"/>
</dbReference>
<evidence type="ECO:0000256" key="9">
    <source>
        <dbReference type="ARBA" id="ARBA00023136"/>
    </source>
</evidence>
<keyword evidence="3" id="KW-0813">Transport</keyword>